<organism evidence="2 3">
    <name type="scientific">Armillaria tabescens</name>
    <name type="common">Ringless honey mushroom</name>
    <name type="synonym">Agaricus tabescens</name>
    <dbReference type="NCBI Taxonomy" id="1929756"/>
    <lineage>
        <taxon>Eukaryota</taxon>
        <taxon>Fungi</taxon>
        <taxon>Dikarya</taxon>
        <taxon>Basidiomycota</taxon>
        <taxon>Agaricomycotina</taxon>
        <taxon>Agaricomycetes</taxon>
        <taxon>Agaricomycetidae</taxon>
        <taxon>Agaricales</taxon>
        <taxon>Marasmiineae</taxon>
        <taxon>Physalacriaceae</taxon>
        <taxon>Desarmillaria</taxon>
    </lineage>
</organism>
<dbReference type="PROSITE" id="PS50181">
    <property type="entry name" value="FBOX"/>
    <property type="match status" value="1"/>
</dbReference>
<dbReference type="EMBL" id="JAUEPS010000010">
    <property type="protein sequence ID" value="KAK0461993.1"/>
    <property type="molecule type" value="Genomic_DNA"/>
</dbReference>
<dbReference type="RefSeq" id="XP_060333731.1">
    <property type="nucleotide sequence ID" value="XM_060467306.1"/>
</dbReference>
<gene>
    <name evidence="2" type="ORF">EV420DRAFT_1266034</name>
</gene>
<dbReference type="AlphaFoldDB" id="A0AA39NAJ3"/>
<protein>
    <recommendedName>
        <fullName evidence="1">F-box domain-containing protein</fullName>
    </recommendedName>
</protein>
<sequence>MAVTFESLPVELIAEILGELDIEYLIKMSYLSRRLHAITSDSSLNPWRRPILRNLRSATYEDCLKHLSVRQTVPRQNWIEILSLARPSFILFDATLPNLSSVDWEECFNRRFLPGWKKWKKDGASWREAFIKFVPIFGQRLLHRVWHRSLTPCTADESWTKYIVLNRNGSANELEVSSRTFNPVAIFNDMKLQSNLAHLETRIRLVVTLADVRILAFGTLNRPRSTLMVNPNAHILLHPPGIEADESDSNPRIQRIDHYVTDHGVYPMGDELTDSQLTYQVTYDSYTRLTHPLPAVSHSGYPWFTPGGGDKRWLGSGAEEEEGLCWVGGLMVVAQIVGPKSYERSGDWPPLQDLDLVLGPGRQQYASFTWNDLNAIAPWMEERITKKINGQGLGI</sequence>
<evidence type="ECO:0000259" key="1">
    <source>
        <dbReference type="PROSITE" id="PS50181"/>
    </source>
</evidence>
<proteinExistence type="predicted"/>
<reference evidence="2" key="1">
    <citation type="submission" date="2023-06" db="EMBL/GenBank/DDBJ databases">
        <authorList>
            <consortium name="Lawrence Berkeley National Laboratory"/>
            <person name="Ahrendt S."/>
            <person name="Sahu N."/>
            <person name="Indic B."/>
            <person name="Wong-Bajracharya J."/>
            <person name="Merenyi Z."/>
            <person name="Ke H.-M."/>
            <person name="Monk M."/>
            <person name="Kocsube S."/>
            <person name="Drula E."/>
            <person name="Lipzen A."/>
            <person name="Balint B."/>
            <person name="Henrissat B."/>
            <person name="Andreopoulos B."/>
            <person name="Martin F.M."/>
            <person name="Harder C.B."/>
            <person name="Rigling D."/>
            <person name="Ford K.L."/>
            <person name="Foster G.D."/>
            <person name="Pangilinan J."/>
            <person name="Papanicolaou A."/>
            <person name="Barry K."/>
            <person name="LaButti K."/>
            <person name="Viragh M."/>
            <person name="Koriabine M."/>
            <person name="Yan M."/>
            <person name="Riley R."/>
            <person name="Champramary S."/>
            <person name="Plett K.L."/>
            <person name="Tsai I.J."/>
            <person name="Slot J."/>
            <person name="Sipos G."/>
            <person name="Plett J."/>
            <person name="Nagy L.G."/>
            <person name="Grigoriev I.V."/>
        </authorList>
    </citation>
    <scope>NUCLEOTIDE SEQUENCE</scope>
    <source>
        <strain evidence="2">CCBAS 213</strain>
    </source>
</reference>
<name>A0AA39NAJ3_ARMTA</name>
<accession>A0AA39NAJ3</accession>
<dbReference type="SUPFAM" id="SSF81383">
    <property type="entry name" value="F-box domain"/>
    <property type="match status" value="1"/>
</dbReference>
<evidence type="ECO:0000313" key="3">
    <source>
        <dbReference type="Proteomes" id="UP001175211"/>
    </source>
</evidence>
<feature type="domain" description="F-box" evidence="1">
    <location>
        <begin position="2"/>
        <end position="50"/>
    </location>
</feature>
<dbReference type="Proteomes" id="UP001175211">
    <property type="component" value="Unassembled WGS sequence"/>
</dbReference>
<dbReference type="InterPro" id="IPR036047">
    <property type="entry name" value="F-box-like_dom_sf"/>
</dbReference>
<dbReference type="Pfam" id="PF00646">
    <property type="entry name" value="F-box"/>
    <property type="match status" value="1"/>
</dbReference>
<evidence type="ECO:0000313" key="2">
    <source>
        <dbReference type="EMBL" id="KAK0461993.1"/>
    </source>
</evidence>
<dbReference type="InterPro" id="IPR001810">
    <property type="entry name" value="F-box_dom"/>
</dbReference>
<keyword evidence="3" id="KW-1185">Reference proteome</keyword>
<dbReference type="Gene3D" id="1.20.1280.50">
    <property type="match status" value="1"/>
</dbReference>
<dbReference type="GeneID" id="85350854"/>
<comment type="caution">
    <text evidence="2">The sequence shown here is derived from an EMBL/GenBank/DDBJ whole genome shotgun (WGS) entry which is preliminary data.</text>
</comment>